<feature type="region of interest" description="Disordered" evidence="4">
    <location>
        <begin position="1951"/>
        <end position="2015"/>
    </location>
</feature>
<dbReference type="GO" id="GO:0006869">
    <property type="term" value="P:lipid transport"/>
    <property type="evidence" value="ECO:0007669"/>
    <property type="project" value="UniProtKB-KW"/>
</dbReference>
<keyword evidence="3" id="KW-0445">Lipid transport</keyword>
<dbReference type="InterPro" id="IPR011993">
    <property type="entry name" value="PH-like_dom_sf"/>
</dbReference>
<dbReference type="CDD" id="cd00821">
    <property type="entry name" value="PH"/>
    <property type="match status" value="1"/>
</dbReference>
<dbReference type="InterPro" id="IPR009543">
    <property type="entry name" value="VPS13_VAB"/>
</dbReference>
<evidence type="ECO:0000256" key="2">
    <source>
        <dbReference type="ARBA" id="ARBA00022448"/>
    </source>
</evidence>
<dbReference type="InterPro" id="IPR026847">
    <property type="entry name" value="VPS13"/>
</dbReference>
<dbReference type="EMBL" id="JARYMX010000005">
    <property type="protein sequence ID" value="KAJ9549866.1"/>
    <property type="molecule type" value="Genomic_DNA"/>
</dbReference>
<evidence type="ECO:0000313" key="7">
    <source>
        <dbReference type="Proteomes" id="UP001172457"/>
    </source>
</evidence>
<dbReference type="Pfam" id="PF00169">
    <property type="entry name" value="PH"/>
    <property type="match status" value="1"/>
</dbReference>
<comment type="caution">
    <text evidence="6">The sequence shown here is derived from an EMBL/GenBank/DDBJ whole genome shotgun (WGS) entry which is preliminary data.</text>
</comment>
<dbReference type="Proteomes" id="UP001172457">
    <property type="component" value="Chromosome 5"/>
</dbReference>
<feature type="domain" description="PH" evidence="5">
    <location>
        <begin position="810"/>
        <end position="922"/>
    </location>
</feature>
<dbReference type="SMART" id="SM00233">
    <property type="entry name" value="PH"/>
    <property type="match status" value="1"/>
</dbReference>
<keyword evidence="2" id="KW-0813">Transport</keyword>
<feature type="region of interest" description="Disordered" evidence="4">
    <location>
        <begin position="2139"/>
        <end position="2163"/>
    </location>
</feature>
<keyword evidence="7" id="KW-1185">Reference proteome</keyword>
<dbReference type="InterPro" id="IPR056748">
    <property type="entry name" value="VPS13-like_C"/>
</dbReference>
<feature type="region of interest" description="Disordered" evidence="4">
    <location>
        <begin position="5125"/>
        <end position="5148"/>
    </location>
</feature>
<feature type="region of interest" description="Disordered" evidence="4">
    <location>
        <begin position="950"/>
        <end position="969"/>
    </location>
</feature>
<dbReference type="PROSITE" id="PS50003">
    <property type="entry name" value="PH_DOMAIN"/>
    <property type="match status" value="1"/>
</dbReference>
<evidence type="ECO:0000259" key="5">
    <source>
        <dbReference type="PROSITE" id="PS50003"/>
    </source>
</evidence>
<comment type="similarity">
    <text evidence="1">Belongs to the VPS13 family.</text>
</comment>
<dbReference type="SUPFAM" id="SSF50729">
    <property type="entry name" value="PH domain-like"/>
    <property type="match status" value="1"/>
</dbReference>
<dbReference type="InterPro" id="IPR001849">
    <property type="entry name" value="PH_domain"/>
</dbReference>
<proteinExistence type="inferred from homology"/>
<protein>
    <recommendedName>
        <fullName evidence="5">PH domain-containing protein</fullName>
    </recommendedName>
</protein>
<accession>A0AA38T7D1</accession>
<evidence type="ECO:0000256" key="4">
    <source>
        <dbReference type="SAM" id="MobiDB-lite"/>
    </source>
</evidence>
<dbReference type="InterPro" id="IPR009291">
    <property type="entry name" value="Vps62"/>
</dbReference>
<name>A0AA38T7D1_9ASTR</name>
<evidence type="ECO:0000256" key="1">
    <source>
        <dbReference type="ARBA" id="ARBA00006545"/>
    </source>
</evidence>
<feature type="region of interest" description="Disordered" evidence="4">
    <location>
        <begin position="1866"/>
        <end position="1894"/>
    </location>
</feature>
<feature type="region of interest" description="Disordered" evidence="4">
    <location>
        <begin position="1080"/>
        <end position="1102"/>
    </location>
</feature>
<sequence length="5148" mass="577049">MLEDQVASLLQRYLGNYVRGLSKEALKISVWRGDVELTNMQLKPEALNALKLPIKVKAGFLGSVKLKVGTAKSFLNHVPWSKIGQEPVLVYLDRIYLLAEPETQVEGYSEDAVQKTKKSRIHDMEMKMLESRQILTTEMNKTWLGSFINTIIGNLKLSISSIHIRYEDLESNPGHPFAAGVTLEKLSAVTVDDSGKEAFVTGGALELLHKSVELERLAVYLDSDITPWRIAKPWEDLQPFEWDQIFSFGTEDGKPASVLAQRHTYILQPVSGNASYSKQRSSAPIRDQPLQKATVNLDDVTICLSKSGYRDLLKLADNFSTFNQRLKYAHFRPLVPVQSDPRSWWKYAYRAVSDQMKKASGRMSWEQVLKYATLRKRYISLYASLLKSDPGREIIDDDKDIEELDRELDIELIVQWRMLAHKFFEKSVQSDINLKKQNTKKSWWSFGWNNGPVEDENQPAYFTEEDRKQLNEIIGYKEGDNDEELLEEDDKGDILHTLLEVNMKHNASKLAEAHEFVAELSCENLGCLMKFYKDAKVFDMRLGSYQLSSPDGLLAESATSSDSLVGAFHYKPFDAKVDWSMVAKASPCYVTYLKNSIDRIVNFFESNAVVSQKIALETAAAVQLTIDEVKRSAQQQVNKALKDHARFVLDLDIAAPKITIPTEFFPDNRHSTKLLLDLGNLIIRTQDDHDDDSPSAVDIFFQFDVVLSDVSAFFVDGDYRWSQHSLKGSDRPSQSSIVSLLPVIDRCGVTLKLQQIRSEDPSSPTTRLAVRLPFLGFHFSPARYHRLMQVVKIFQGDDNDTDNLVRPWDLADFEGWLSVLNWKGVGSREAVWQRRYFCLVGPFLYVLEAPGSRSYKQSFSLLGKQIYRIPPEIIGEVENVLAVCRTERSIGKVIEDANALILRCESEESMKNWKSLLQGAIYRSSVMIFCLVYLVAICVIALAKGSAPITGLSETSSESDDSEVEEGHKLEMKDVSQTEKLFITGVLDELKMCFNYSTQTDRNLVKVLLAEESRLFELRAIGGRVELSIRSNDMFIGTVLKALEVEDLVSCKGVLQPCYLARSFIRHADAPSVFHTLKAQSSGGSLKNQGEGDDRFYEASDNLNDPVDSPGSDFEHSRSLPSDTTILKTPSFSRIAGLLPDDAIEAGKSNFEVTDTLDSFVKAQIAFIDSNSVFYDNIDKRVMVTLATLSFYCRRPMIVAIMEFVSAITVEDDKCESFSDTSSTTNVNDSSREVEIDQSSAVDESKVRGLLGKGRSRVIFSLTLNMARAQILLMKEDGTKLATMSQDNFLTDIKVFPSSFSIKASLGNLKISDDSLHSSHMYYWACDMRNPGGSSFVELVFSSFSADDEDYAGYDYSLVGQLSEVRLVYLNRFIQEVISYFMGLVPNNTVDVVKVKDQVTDSEKWVKTSEIEGSPAVKLDLSLRKPIILMPRRTDSLDYLKLDIVHITVQNTFQWFGGTKKEMTAVHLDIMTVKIEDINLNVGMGTELGESIIHDVKGVCVVVRRSLRDLLHQVPNIEVAIKIGELKAALSNKEYHIISECALSNFSEAPNEIPPLQKTAASTSADLIDPLVRQDSEGHENEAQNEPAWISMKVSVVVGLVEMSLHYGMARDASLATLQVSGLWVLYKANTLGEGLLSLTLKGFTVHDDREGTEEELRLAVRQPKSLRYSPELEAFNEDSQMVTENAVKDDGVLGVPTMLILDANFSQYSTSLSLCIQRPQLLVALDFLMAVAEFFVPTIRGMLSNDEDEKSSYVLDALVLHEPTFNQSTEVFTLSPQKPLVVDDEAFDHYTYDGKGGTLLLQDREGKMIVSTSVETMIYIGSGKRLQFKNVTIKNGQYLDLCVSLGSNSSYSVLKDDHVILEEKEETASQNTEDETTKNSPLQGDTTRRPTETSIELQFDPTMGMRRTLDKQSMLEIKEINRSISESLKQMMIDLRSLISELNSRNKKMEFVKDNGEDENYGEEDVDDEQLERETRGDWSIDQQPDRYSFSNPDSIPDPCPNSGSFPNPDPYSCPISNLDPYSNSYSYPKSETTLNSSSDRNPILGLKPKFDSIMSRDWDWNPKSRLNIDHYLNLSPDIYSKFDPKLDPYVDSGKATAVYLPNSSSSLQSSLPWWIPWSSEFLITFCAHPSLETFQSSKEKRGRSIKSVSETLTGPKPKRVSSDWPNSTIDLYGFIKSIKSTRLTTFRRVGWNEGRWELPAPVPPLPWPPPLPLPPPWLPPLSPQRGVTRSNKSMNSAIHLNGNPNRYLSDAELRYGYRLDEEFNHICHMYKQKELDVLSLVSGKRHLEEVEDTCQYFLEKVHQLDAVLNLLVGTEYSSWFLMKVVRINEQKIREYGMTGETSIIGILREESYRGVGVYLQESLQGIFIIRSANVQIQVAMTEVGMKLKSIIGLCITKKLAENRKGEKKESLCRKCPYCAWFYEQAGDYVEVVQGEQVSLLSIVGFSTSEIMKLEGVKGQKIVVLSDSGIHMEVFENNSKRNGESKVRKYWELMVTMWVLEIEEEKVLRWWKSMDFWSGKNTAAGVGESESPSSMEMDLLRSLTLAKAKRVDVEKMDRLVKDLVFLLSGTHMLIDGISFENDSTFVGRTQTYKKVSGLGKGFKVLVVIKGGTYDMIKIVYKLALARVISFLTSWAMKSSCFGDSQEEPLPIPTAAATIVIGPELTFYNSSKYVGESPLFSNKFLHAKLDAFCRLVLKGDTVEMSANALGLTMESNGIRILEPFDTSVKFSNASGKTNIHVAVSDIFMNFSFSSLRLFLAVEEDILKFLRMTSRKMTVVCSEFDKLGTFENASNNQTYAFWRPHAPPGFAILGDYLTAIDKPPTKGVLAVNTRYVKIKKPEAFKLVWPLSDSQDAGILQFVPSITLKDGAESCSIWFPVAPKGYVALGCVVSPGRTQPSFSSVFCLHASLLSPCAIRDCITISSSHISSGLAFWRVDNSLGTFLPADPGTLSVVGRAYELRHVLFGFRGGASKSLKGPEIQVHPPDRDNVQSERSSTATSARRFQAVASFRLIWWNQGSKSRKKLSIWRPIIPQGMVYFGDIAVRGYEPPNSCIVLSEDDEPFKAPIGFQIVGQIKKHRGAESIAIWLPQAPPGYVSLGCVAFKGTPKQSDFSSLRCMRSDMVTGDEFLEESIWDTSDIRFSKESFSIWGVGNELGTFMVRSGFKKPPRRFAVKLVDADTPSGSDDTVIDAEIRTFSAALFDDYGGMMTPLFNVSLSNVGFSLHSRPDFLNSTVSFSLAARSYNDKLEAWEPLVEPVDGVLRYQYDLNVPSAASQIRLTTTRDLNINITVSNANMLIQAYASWINLSQVHEPSAVREAISPSYSGTPIIDVHHRKSYFVIPQNKLGKDIYVRATEIRGLPHVIKMPSGEKKPLKVPVSKNMLDSHLKGNLYKKLRPMVTVIISQAQFPRLEGLGSHQYGIAVCLTPDQSFSNGMLLGRQSARTCGASSDSDESSNLELVTWNEIFFFKADSLDGYTLQLVATDMGKGVPVGYFSSSLKELQGIQDDSAEDGFEWLELSPADSTKTTQVDTSKTTCGRIKCAVLVSPRSKVANNGKGFTGDRNSGYIQISPTREGPWTTVRLNYIAHAACWPLGNAVVASEVIVEDGNRYVNIRSLVSVSNNTDLVLELCLQLDASNGNLDTLEDARKEFPVDEIKTDEFFETEKYDPASGWVGTTVQSGHGAPEVVDEDSFGVILPVGWQWVDDWHLDTSVSPVKLENQTRQRRWIRNRKRTSKDAPEQIVIGELKPGESLPLPLFGLVHSGLYVLQLRPSSLNDRKEYSWSSVMDKHVLSEDVDTPTQTSGIHVSSLNESEELLYCSEITEASSSRSHGMWFCLAVQASEISKDILSDPIQDWNIVVKSPLSVTNYLPLRAEYSVLEMQPSGHFVVCSRGVFAPGETVKVLNADIRNPLYFSLLPQRGWLPIHEAVLLSHPSIDPAKTLGLRSSVSGRVVHIVLEQNYENERPLAPKILRIYSPYWLTVSRCPPLTLRLVDMSIKKTKRGISLPFKSKKTSEVILEEITEEEFHEGHTIASALNFKLWGLSASISDDGNDHFGAVGDLSPLGDMDGSLGISAYDADQNCMLLFVSSKPTSYQSVPTKVITVRPFMTFTNRLGRDIYLKLSSEDPPKLLRASDVRVPFVYRATNEPSKLQVRAEGTEWSFPVQIEREDTIFLVLKKEDGTQDILRTEIRGYEEGSRFVVVFRCGPKDGPIRIENRTSSKVVRIRQSGIGTDAWIRLEPRASTKFSWVDPYGEKFIDTEVQSNNQVSLCKLDMDKPGACLECGEGTGLLFHVVEMGNIKVARFVDDRSSGSQSDGLGRSLTSFENWRSANMSSTEQENAAPMELIVELGVVGVSLVDHRPKEVLYLYLERVFVSYSTGYDSGATSRFKLILGHLQLDNQLPLTLMPVLLAPEEASDMHHPVFKMTITICNENPDGTEVYPYVYIRVTDKTWILNIHEPIIWAFVEFFRNLQLDRVPQSSSVAQVDPEIHVNLIDVSEVRLKLSLETAPAQRPHGVLGVWSPILSAVGNAFKLQLHLRKVMHRDRYMRKSSVVPAIGNRIWRDLIHNPLHLIFSVDVLGMTSSTLASLSKGFAELSTDGQFLQLRSKQVCMVKKDNWGRDGFLQGTEALAQGVVFGVSGVVRKPVESARQNGLLGLAHGLGRAFLGFVVQPVSGALDFFSLTVDGIGASCSRCLEVINNKTIVHRIRNPRAIRADNVLREYCEREAIGQMILYLAEASRRFGCTDIFKEPSKFAWSDLYEDHFIVPYHRIVLVTSKRVMLLQCLAPEKMDRKPCKIMWDVPWEDLMALELAKAGNPRPSHLILHLVKFKRAENFVRVIKCSTEEESEGRDPQAVRICAVVRKMWKAYQSSLKSLILKVPSSQKQVSFAWNESDWRKSRNQNKSILKSRDFLSPGSTSDKGNFVRHVIDFKKVWTSEQESKGHRTKNVTISTLFFLFSRFIYKDVAWIMLSCFFLGQAVEDRGICSIWRPICPEGYISVGDIARIGTHPPNVAAVYQNTDRLFALPLGYDLVWRNCADDSISPVSIWRPRPPEGYVSGGCVAVSGFTEPDPGLAYCMAESIAEETTFEEQQVWSAPESYPWTCRIYQVCSPALHFVALRQAKEEAGLKPMRVIDDSSRSRASEEASSSSSR</sequence>
<dbReference type="Pfam" id="PF25036">
    <property type="entry name" value="VPS13_VAB"/>
    <property type="match status" value="2"/>
</dbReference>
<feature type="compositionally biased region" description="Acidic residues" evidence="4">
    <location>
        <begin position="1957"/>
        <end position="1972"/>
    </location>
</feature>
<gene>
    <name evidence="6" type="ORF">OSB04_022409</name>
</gene>
<dbReference type="Pfam" id="PF12624">
    <property type="entry name" value="VPS13_N"/>
    <property type="match status" value="1"/>
</dbReference>
<dbReference type="Gene3D" id="2.30.29.30">
    <property type="entry name" value="Pleckstrin-homology domain (PH domain)/Phosphotyrosine-binding domain (PTB)"/>
    <property type="match status" value="1"/>
</dbReference>
<dbReference type="Pfam" id="PF25037">
    <property type="entry name" value="VPS13_C"/>
    <property type="match status" value="1"/>
</dbReference>
<evidence type="ECO:0000313" key="6">
    <source>
        <dbReference type="EMBL" id="KAJ9549866.1"/>
    </source>
</evidence>
<dbReference type="InterPro" id="IPR026854">
    <property type="entry name" value="VPS13_N"/>
</dbReference>
<reference evidence="6" key="1">
    <citation type="submission" date="2023-03" db="EMBL/GenBank/DDBJ databases">
        <title>Chromosome-scale reference genome and RAD-based genetic map of yellow starthistle (Centaurea solstitialis) reveal putative structural variation and QTLs associated with invader traits.</title>
        <authorList>
            <person name="Reatini B."/>
            <person name="Cang F.A."/>
            <person name="Jiang Q."/>
            <person name="Mckibben M.T.W."/>
            <person name="Barker M.S."/>
            <person name="Rieseberg L.H."/>
            <person name="Dlugosch K.M."/>
        </authorList>
    </citation>
    <scope>NUCLEOTIDE SEQUENCE</scope>
    <source>
        <strain evidence="6">CAN-66</strain>
        <tissue evidence="6">Leaf</tissue>
    </source>
</reference>
<dbReference type="Pfam" id="PF06101">
    <property type="entry name" value="Vps62"/>
    <property type="match status" value="2"/>
</dbReference>
<dbReference type="GO" id="GO:0045053">
    <property type="term" value="P:protein retention in Golgi apparatus"/>
    <property type="evidence" value="ECO:0007669"/>
    <property type="project" value="TreeGrafter"/>
</dbReference>
<evidence type="ECO:0000256" key="3">
    <source>
        <dbReference type="ARBA" id="ARBA00023055"/>
    </source>
</evidence>
<dbReference type="GO" id="GO:0006623">
    <property type="term" value="P:protein targeting to vacuole"/>
    <property type="evidence" value="ECO:0007669"/>
    <property type="project" value="TreeGrafter"/>
</dbReference>
<feature type="compositionally biased region" description="Basic and acidic residues" evidence="4">
    <location>
        <begin position="5125"/>
        <end position="5140"/>
    </location>
</feature>
<dbReference type="PANTHER" id="PTHR16166:SF137">
    <property type="entry name" value="PLECKSTRIN HOMOLOGY (PH) DOMAIN-CONTAINING PROTEIN"/>
    <property type="match status" value="1"/>
</dbReference>
<feature type="region of interest" description="Disordered" evidence="4">
    <location>
        <begin position="2976"/>
        <end position="2996"/>
    </location>
</feature>
<organism evidence="6 7">
    <name type="scientific">Centaurea solstitialis</name>
    <name type="common">yellow star-thistle</name>
    <dbReference type="NCBI Taxonomy" id="347529"/>
    <lineage>
        <taxon>Eukaryota</taxon>
        <taxon>Viridiplantae</taxon>
        <taxon>Streptophyta</taxon>
        <taxon>Embryophyta</taxon>
        <taxon>Tracheophyta</taxon>
        <taxon>Spermatophyta</taxon>
        <taxon>Magnoliopsida</taxon>
        <taxon>eudicotyledons</taxon>
        <taxon>Gunneridae</taxon>
        <taxon>Pentapetalae</taxon>
        <taxon>asterids</taxon>
        <taxon>campanulids</taxon>
        <taxon>Asterales</taxon>
        <taxon>Asteraceae</taxon>
        <taxon>Carduoideae</taxon>
        <taxon>Cardueae</taxon>
        <taxon>Centaureinae</taxon>
        <taxon>Centaurea</taxon>
    </lineage>
</organism>
<dbReference type="PANTHER" id="PTHR16166">
    <property type="entry name" value="VACUOLAR PROTEIN SORTING-ASSOCIATED PROTEIN VPS13"/>
    <property type="match status" value="1"/>
</dbReference>